<reference evidence="1 2" key="1">
    <citation type="journal article" date="2021" name="Hortic Res">
        <title>High-quality reference genome and annotation aids understanding of berry development for evergreen blueberry (Vaccinium darrowii).</title>
        <authorList>
            <person name="Yu J."/>
            <person name="Hulse-Kemp A.M."/>
            <person name="Babiker E."/>
            <person name="Staton M."/>
        </authorList>
    </citation>
    <scope>NUCLEOTIDE SEQUENCE [LARGE SCALE GENOMIC DNA]</scope>
    <source>
        <strain evidence="2">cv. NJ 8807/NJ 8810</strain>
        <tissue evidence="1">Young leaf</tissue>
    </source>
</reference>
<dbReference type="Proteomes" id="UP000828048">
    <property type="component" value="Chromosome 6"/>
</dbReference>
<organism evidence="1 2">
    <name type="scientific">Vaccinium darrowii</name>
    <dbReference type="NCBI Taxonomy" id="229202"/>
    <lineage>
        <taxon>Eukaryota</taxon>
        <taxon>Viridiplantae</taxon>
        <taxon>Streptophyta</taxon>
        <taxon>Embryophyta</taxon>
        <taxon>Tracheophyta</taxon>
        <taxon>Spermatophyta</taxon>
        <taxon>Magnoliopsida</taxon>
        <taxon>eudicotyledons</taxon>
        <taxon>Gunneridae</taxon>
        <taxon>Pentapetalae</taxon>
        <taxon>asterids</taxon>
        <taxon>Ericales</taxon>
        <taxon>Ericaceae</taxon>
        <taxon>Vaccinioideae</taxon>
        <taxon>Vaccinieae</taxon>
        <taxon>Vaccinium</taxon>
    </lineage>
</organism>
<evidence type="ECO:0000313" key="1">
    <source>
        <dbReference type="EMBL" id="KAH7839076.1"/>
    </source>
</evidence>
<proteinExistence type="predicted"/>
<protein>
    <submittedName>
        <fullName evidence="1">Uncharacterized protein</fullName>
    </submittedName>
</protein>
<gene>
    <name evidence="1" type="ORF">Vadar_034585</name>
</gene>
<evidence type="ECO:0000313" key="2">
    <source>
        <dbReference type="Proteomes" id="UP000828048"/>
    </source>
</evidence>
<dbReference type="EMBL" id="CM037156">
    <property type="protein sequence ID" value="KAH7839076.1"/>
    <property type="molecule type" value="Genomic_DNA"/>
</dbReference>
<name>A0ACB7XE94_9ERIC</name>
<keyword evidence="2" id="KW-1185">Reference proteome</keyword>
<comment type="caution">
    <text evidence="1">The sequence shown here is derived from an EMBL/GenBank/DDBJ whole genome shotgun (WGS) entry which is preliminary data.</text>
</comment>
<accession>A0ACB7XE94</accession>
<sequence>MTDNEGPTNRSACASCRHQRKKCPESCVMAPHFPAFRADDFLAVHKMFGIANVTKTIRSLDFAQQQDAIKSFVWEANAWVQDGFRGPYGRVRRLEDRIKSLEEERKRQDSVIRNMSERLPSQQWESGVVTNLRHDSGMLMPESSARNVSSSNYFTGVFEEREESGLMGRVHNQGRRFDGINRRNDFDYQNNSSFVQEQERERGGSVGGSGGFGHGRGRGYDGVWGSSVGGGTGQEARAMNQGRVFGQNSNFSSGLPERFRVSGDHGMQDAASLSSSSSSLVVSDYSNYRNNNYLPGN</sequence>